<dbReference type="Gene3D" id="1.20.1050.10">
    <property type="match status" value="1"/>
</dbReference>
<comment type="caution">
    <text evidence="3">The sequence shown here is derived from an EMBL/GenBank/DDBJ whole genome shotgun (WGS) entry which is preliminary data.</text>
</comment>
<gene>
    <name evidence="3" type="ORF">IWX46DRAFT_109866</name>
</gene>
<dbReference type="EMBL" id="JBBPDW010000018">
    <property type="protein sequence ID" value="KAK7545234.1"/>
    <property type="molecule type" value="Genomic_DNA"/>
</dbReference>
<proteinExistence type="predicted"/>
<keyword evidence="4" id="KW-1185">Reference proteome</keyword>
<evidence type="ECO:0000256" key="1">
    <source>
        <dbReference type="SAM" id="MobiDB-lite"/>
    </source>
</evidence>
<evidence type="ECO:0000313" key="3">
    <source>
        <dbReference type="EMBL" id="KAK7545234.1"/>
    </source>
</evidence>
<reference evidence="3 4" key="1">
    <citation type="submission" date="2024-04" db="EMBL/GenBank/DDBJ databases">
        <title>Phyllosticta paracitricarpa is synonymous to the EU quarantine fungus P. citricarpa based on phylogenomic analyses.</title>
        <authorList>
            <consortium name="Lawrence Berkeley National Laboratory"/>
            <person name="Van Ingen-Buijs V.A."/>
            <person name="Van Westerhoven A.C."/>
            <person name="Haridas S."/>
            <person name="Skiadas P."/>
            <person name="Martin F."/>
            <person name="Groenewald J.Z."/>
            <person name="Crous P.W."/>
            <person name="Seidl M.F."/>
        </authorList>
    </citation>
    <scope>NUCLEOTIDE SEQUENCE [LARGE SCALE GENOMIC DNA]</scope>
    <source>
        <strain evidence="3 4">CBS 122670</strain>
    </source>
</reference>
<accession>A0ABR1MEE2</accession>
<feature type="region of interest" description="Disordered" evidence="1">
    <location>
        <begin position="41"/>
        <end position="92"/>
    </location>
</feature>
<feature type="chain" id="PRO_5047324790" evidence="2">
    <location>
        <begin position="19"/>
        <end position="401"/>
    </location>
</feature>
<feature type="region of interest" description="Disordered" evidence="1">
    <location>
        <begin position="374"/>
        <end position="401"/>
    </location>
</feature>
<evidence type="ECO:0000256" key="2">
    <source>
        <dbReference type="SAM" id="SignalP"/>
    </source>
</evidence>
<evidence type="ECO:0000313" key="4">
    <source>
        <dbReference type="Proteomes" id="UP001365128"/>
    </source>
</evidence>
<keyword evidence="2" id="KW-0732">Signal</keyword>
<feature type="signal peptide" evidence="2">
    <location>
        <begin position="1"/>
        <end position="18"/>
    </location>
</feature>
<sequence length="401" mass="43257">MGALCFLLDVVLCPVIDLLKRKPQQNDCTWESSILELTYPNSSQEKQTKATAPRARTPTRQESHSTIKSHVDTTTTDIGDPHPAPTTNGQPSHYTLITRSPFSPAARKVLIALHEKRLPYSIRTDVPWTAPGAVPTIPTTLIAPPPSPSPSSSSTSCTLCPATPPTTLALLVPPAGLTHALPIHELRPILAHLEAAHRRVSANVVGDAPTATVMPSLAATQPEDVRWERHIETLADGIIETLMMLAYADACPQVPDASDMGKDTHQRSWQHKMWRKVDEGLRRLEAVVRGVGADGETTYLNGEGGAFGVADLVVGVLGGLLDAWGQGDVVVRGEGVKLLQGWRTRFPHLGTFISGLDKRESFKKTKTLRVEVQMEEEAEAKEQAAATDLTDVAETGGGELS</sequence>
<dbReference type="Proteomes" id="UP001365128">
    <property type="component" value="Unassembled WGS sequence"/>
</dbReference>
<feature type="compositionally biased region" description="Basic and acidic residues" evidence="1">
    <location>
        <begin position="59"/>
        <end position="71"/>
    </location>
</feature>
<organism evidence="3 4">
    <name type="scientific">Phyllosticta citricarpa</name>
    <dbReference type="NCBI Taxonomy" id="55181"/>
    <lineage>
        <taxon>Eukaryota</taxon>
        <taxon>Fungi</taxon>
        <taxon>Dikarya</taxon>
        <taxon>Ascomycota</taxon>
        <taxon>Pezizomycotina</taxon>
        <taxon>Dothideomycetes</taxon>
        <taxon>Dothideomycetes incertae sedis</taxon>
        <taxon>Botryosphaeriales</taxon>
        <taxon>Phyllostictaceae</taxon>
        <taxon>Phyllosticta</taxon>
    </lineage>
</organism>
<protein>
    <submittedName>
        <fullName evidence="3">Uncharacterized protein</fullName>
    </submittedName>
</protein>
<name>A0ABR1MEE2_9PEZI</name>